<name>A0A3B1ILC4_ASTMX</name>
<dbReference type="Ensembl" id="ENSAMXT00000039532.1">
    <property type="protein sequence ID" value="ENSAMXP00000030692.1"/>
    <property type="gene ID" value="ENSAMXG00000033055.1"/>
</dbReference>
<sequence>MAEDQIIALLREMLPNFRCPLAFFSPAGTGVADCCFKLTTVKKIPLRMVESYTETHSHCALKTFCVDPDAEWVKSHVAALDKRNNTTTAKPSTTNSTTLSTAKLL</sequence>
<dbReference type="GO" id="GO:0005615">
    <property type="term" value="C:extracellular space"/>
    <property type="evidence" value="ECO:0007669"/>
    <property type="project" value="UniProtKB-KW"/>
</dbReference>
<evidence type="ECO:0000256" key="1">
    <source>
        <dbReference type="ARBA" id="ARBA00022514"/>
    </source>
</evidence>
<reference evidence="4" key="3">
    <citation type="submission" date="2025-08" db="UniProtKB">
        <authorList>
            <consortium name="Ensembl"/>
        </authorList>
    </citation>
    <scope>IDENTIFICATION</scope>
</reference>
<feature type="compositionally biased region" description="Low complexity" evidence="2">
    <location>
        <begin position="85"/>
        <end position="98"/>
    </location>
</feature>
<evidence type="ECO:0000313" key="5">
    <source>
        <dbReference type="Proteomes" id="UP000018467"/>
    </source>
</evidence>
<reference evidence="5" key="1">
    <citation type="submission" date="2013-03" db="EMBL/GenBank/DDBJ databases">
        <authorList>
            <person name="Jeffery W."/>
            <person name="Warren W."/>
            <person name="Wilson R.K."/>
        </authorList>
    </citation>
    <scope>NUCLEOTIDE SEQUENCE</scope>
    <source>
        <strain evidence="5">female</strain>
    </source>
</reference>
<organism evidence="4 5">
    <name type="scientific">Astyanax mexicanus</name>
    <name type="common">Blind cave fish</name>
    <name type="synonym">Astyanax fasciatus mexicanus</name>
    <dbReference type="NCBI Taxonomy" id="7994"/>
    <lineage>
        <taxon>Eukaryota</taxon>
        <taxon>Metazoa</taxon>
        <taxon>Chordata</taxon>
        <taxon>Craniata</taxon>
        <taxon>Vertebrata</taxon>
        <taxon>Euteleostomi</taxon>
        <taxon>Actinopterygii</taxon>
        <taxon>Neopterygii</taxon>
        <taxon>Teleostei</taxon>
        <taxon>Ostariophysi</taxon>
        <taxon>Characiformes</taxon>
        <taxon>Characoidei</taxon>
        <taxon>Acestrorhamphidae</taxon>
        <taxon>Acestrorhamphinae</taxon>
        <taxon>Astyanax</taxon>
    </lineage>
</organism>
<dbReference type="Bgee" id="ENSAMXG00000033055">
    <property type="expression patterns" value="Expressed in mesonephros and 14 other cell types or tissues"/>
</dbReference>
<keyword evidence="1" id="KW-0202">Cytokine</keyword>
<dbReference type="GeneTree" id="ENSGT01120000272426"/>
<dbReference type="AlphaFoldDB" id="A0A3B1ILC4"/>
<dbReference type="GO" id="GO:0006955">
    <property type="term" value="P:immune response"/>
    <property type="evidence" value="ECO:0007669"/>
    <property type="project" value="InterPro"/>
</dbReference>
<dbReference type="InterPro" id="IPR036048">
    <property type="entry name" value="Interleukin_8-like_sf"/>
</dbReference>
<dbReference type="InterPro" id="IPR001811">
    <property type="entry name" value="Chemokine_IL8-like_dom"/>
</dbReference>
<dbReference type="Proteomes" id="UP000018467">
    <property type="component" value="Unassembled WGS sequence"/>
</dbReference>
<dbReference type="Gene3D" id="2.40.50.40">
    <property type="match status" value="2"/>
</dbReference>
<dbReference type="SUPFAM" id="SSF54117">
    <property type="entry name" value="Interleukin 8-like chemokines"/>
    <property type="match status" value="1"/>
</dbReference>
<dbReference type="SMART" id="SM00199">
    <property type="entry name" value="SCY"/>
    <property type="match status" value="1"/>
</dbReference>
<accession>A0A3B1ILC4</accession>
<dbReference type="GO" id="GO:0008009">
    <property type="term" value="F:chemokine activity"/>
    <property type="evidence" value="ECO:0007669"/>
    <property type="project" value="InterPro"/>
</dbReference>
<reference evidence="4" key="4">
    <citation type="submission" date="2025-09" db="UniProtKB">
        <authorList>
            <consortium name="Ensembl"/>
        </authorList>
    </citation>
    <scope>IDENTIFICATION</scope>
</reference>
<evidence type="ECO:0000313" key="4">
    <source>
        <dbReference type="Ensembl" id="ENSAMXP00000030692.1"/>
    </source>
</evidence>
<feature type="region of interest" description="Disordered" evidence="2">
    <location>
        <begin position="84"/>
        <end position="105"/>
    </location>
</feature>
<dbReference type="Pfam" id="PF00048">
    <property type="entry name" value="IL8"/>
    <property type="match status" value="1"/>
</dbReference>
<reference evidence="5" key="2">
    <citation type="journal article" date="2014" name="Nat. Commun.">
        <title>The cavefish genome reveals candidate genes for eye loss.</title>
        <authorList>
            <person name="McGaugh S.E."/>
            <person name="Gross J.B."/>
            <person name="Aken B."/>
            <person name="Blin M."/>
            <person name="Borowsky R."/>
            <person name="Chalopin D."/>
            <person name="Hinaux H."/>
            <person name="Jeffery W.R."/>
            <person name="Keene A."/>
            <person name="Ma L."/>
            <person name="Minx P."/>
            <person name="Murphy D."/>
            <person name="O'Quin K.E."/>
            <person name="Retaux S."/>
            <person name="Rohner N."/>
            <person name="Searle S.M."/>
            <person name="Stahl B.A."/>
            <person name="Tabin C."/>
            <person name="Volff J.N."/>
            <person name="Yoshizawa M."/>
            <person name="Warren W.C."/>
        </authorList>
    </citation>
    <scope>NUCLEOTIDE SEQUENCE [LARGE SCALE GENOMIC DNA]</scope>
    <source>
        <strain evidence="5">female</strain>
    </source>
</reference>
<evidence type="ECO:0000256" key="2">
    <source>
        <dbReference type="SAM" id="MobiDB-lite"/>
    </source>
</evidence>
<evidence type="ECO:0000259" key="3">
    <source>
        <dbReference type="SMART" id="SM00199"/>
    </source>
</evidence>
<proteinExistence type="predicted"/>
<protein>
    <recommendedName>
        <fullName evidence="3">Chemokine interleukin-8-like domain-containing protein</fullName>
    </recommendedName>
</protein>
<keyword evidence="5" id="KW-1185">Reference proteome</keyword>
<feature type="domain" description="Chemokine interleukin-8-like" evidence="3">
    <location>
        <begin position="31"/>
        <end position="80"/>
    </location>
</feature>
<dbReference type="InParanoid" id="A0A3B1ILC4"/>